<reference evidence="7" key="1">
    <citation type="submission" date="2020-05" db="EMBL/GenBank/DDBJ databases">
        <authorList>
            <person name="Chiriac C."/>
            <person name="Salcher M."/>
            <person name="Ghai R."/>
            <person name="Kavagutti S V."/>
        </authorList>
    </citation>
    <scope>NUCLEOTIDE SEQUENCE</scope>
</reference>
<dbReference type="GO" id="GO:0003677">
    <property type="term" value="F:DNA binding"/>
    <property type="evidence" value="ECO:0007669"/>
    <property type="project" value="UniProtKB-KW"/>
</dbReference>
<keyword evidence="2" id="KW-0238">DNA-binding</keyword>
<evidence type="ECO:0000256" key="2">
    <source>
        <dbReference type="ARBA" id="ARBA00023125"/>
    </source>
</evidence>
<dbReference type="PANTHER" id="PTHR33164:SF94">
    <property type="entry name" value="TRANSCRIPTIONAL REGULATORY PROTEIN-RELATED"/>
    <property type="match status" value="1"/>
</dbReference>
<keyword evidence="3" id="KW-0804">Transcription</keyword>
<evidence type="ECO:0000256" key="3">
    <source>
        <dbReference type="ARBA" id="ARBA00023163"/>
    </source>
</evidence>
<dbReference type="InterPro" id="IPR036390">
    <property type="entry name" value="WH_DNA-bd_sf"/>
</dbReference>
<feature type="compositionally biased region" description="Polar residues" evidence="4">
    <location>
        <begin position="156"/>
        <end position="175"/>
    </location>
</feature>
<dbReference type="SMART" id="SM00347">
    <property type="entry name" value="HTH_MARR"/>
    <property type="match status" value="1"/>
</dbReference>
<gene>
    <name evidence="6" type="ORF">UFOPK1358_00375</name>
    <name evidence="7" type="ORF">UFOPK2766_00073</name>
    <name evidence="8" type="ORF">UFOPK3519_00638</name>
</gene>
<dbReference type="EMBL" id="CAEZYU010000002">
    <property type="protein sequence ID" value="CAB4727243.1"/>
    <property type="molecule type" value="Genomic_DNA"/>
</dbReference>
<dbReference type="InterPro" id="IPR000835">
    <property type="entry name" value="HTH_MarR-typ"/>
</dbReference>
<evidence type="ECO:0000256" key="4">
    <source>
        <dbReference type="SAM" id="MobiDB-lite"/>
    </source>
</evidence>
<keyword evidence="1" id="KW-0805">Transcription regulation</keyword>
<name>A0A6J6RXL3_9ZZZZ</name>
<dbReference type="PANTHER" id="PTHR33164">
    <property type="entry name" value="TRANSCRIPTIONAL REGULATOR, MARR FAMILY"/>
    <property type="match status" value="1"/>
</dbReference>
<dbReference type="GO" id="GO:0006950">
    <property type="term" value="P:response to stress"/>
    <property type="evidence" value="ECO:0007669"/>
    <property type="project" value="TreeGrafter"/>
</dbReference>
<feature type="domain" description="HTH marR-type" evidence="5">
    <location>
        <begin position="1"/>
        <end position="141"/>
    </location>
</feature>
<evidence type="ECO:0000313" key="6">
    <source>
        <dbReference type="EMBL" id="CAB4531314.1"/>
    </source>
</evidence>
<evidence type="ECO:0000313" key="8">
    <source>
        <dbReference type="EMBL" id="CAB4897020.1"/>
    </source>
</evidence>
<dbReference type="InterPro" id="IPR036388">
    <property type="entry name" value="WH-like_DNA-bd_sf"/>
</dbReference>
<dbReference type="Gene3D" id="1.10.10.10">
    <property type="entry name" value="Winged helix-like DNA-binding domain superfamily/Winged helix DNA-binding domain"/>
    <property type="match status" value="1"/>
</dbReference>
<accession>A0A6J6RXL3</accession>
<protein>
    <submittedName>
        <fullName evidence="7">Unannotated protein</fullName>
    </submittedName>
</protein>
<dbReference type="SUPFAM" id="SSF46785">
    <property type="entry name" value="Winged helix' DNA-binding domain"/>
    <property type="match status" value="1"/>
</dbReference>
<dbReference type="InterPro" id="IPR023187">
    <property type="entry name" value="Tscrpt_reg_MarR-type_CS"/>
</dbReference>
<evidence type="ECO:0000256" key="1">
    <source>
        <dbReference type="ARBA" id="ARBA00023015"/>
    </source>
</evidence>
<evidence type="ECO:0000313" key="7">
    <source>
        <dbReference type="EMBL" id="CAB4727243.1"/>
    </source>
</evidence>
<dbReference type="GO" id="GO:0003700">
    <property type="term" value="F:DNA-binding transcription factor activity"/>
    <property type="evidence" value="ECO:0007669"/>
    <property type="project" value="InterPro"/>
</dbReference>
<dbReference type="Pfam" id="PF12802">
    <property type="entry name" value="MarR_2"/>
    <property type="match status" value="1"/>
</dbReference>
<dbReference type="PROSITE" id="PS01117">
    <property type="entry name" value="HTH_MARR_1"/>
    <property type="match status" value="1"/>
</dbReference>
<feature type="region of interest" description="Disordered" evidence="4">
    <location>
        <begin position="144"/>
        <end position="175"/>
    </location>
</feature>
<dbReference type="AlphaFoldDB" id="A0A6J6RXL3"/>
<proteinExistence type="predicted"/>
<sequence>MLPDSSSKLRSADAVRAAARLAKVAGTALAEGELTLPQYRVLVFLAVRSRPATHVAALLGVSASSMTSVVDGLVARSYVERSADPSDRRRVMLSLTPEGTRTMHLGDELVGSGLNRLLQRLEPEQAEQALVGLELLNQAMEASLEERFGPQFNEPEPSSASQVTDSDALSTPTAQ</sequence>
<dbReference type="EMBL" id="CAFBMG010000035">
    <property type="protein sequence ID" value="CAB4897020.1"/>
    <property type="molecule type" value="Genomic_DNA"/>
</dbReference>
<dbReference type="EMBL" id="CAEZSF010000020">
    <property type="protein sequence ID" value="CAB4531314.1"/>
    <property type="molecule type" value="Genomic_DNA"/>
</dbReference>
<dbReference type="InterPro" id="IPR039422">
    <property type="entry name" value="MarR/SlyA-like"/>
</dbReference>
<dbReference type="PROSITE" id="PS50995">
    <property type="entry name" value="HTH_MARR_2"/>
    <property type="match status" value="1"/>
</dbReference>
<organism evidence="7">
    <name type="scientific">freshwater metagenome</name>
    <dbReference type="NCBI Taxonomy" id="449393"/>
    <lineage>
        <taxon>unclassified sequences</taxon>
        <taxon>metagenomes</taxon>
        <taxon>ecological metagenomes</taxon>
    </lineage>
</organism>
<evidence type="ECO:0000259" key="5">
    <source>
        <dbReference type="PROSITE" id="PS50995"/>
    </source>
</evidence>